<keyword evidence="7 12" id="KW-0067">ATP-binding</keyword>
<feature type="domain" description="ABC transporter" evidence="11">
    <location>
        <begin position="13"/>
        <end position="249"/>
    </location>
</feature>
<evidence type="ECO:0000256" key="10">
    <source>
        <dbReference type="ARBA" id="ARBA00023136"/>
    </source>
</evidence>
<evidence type="ECO:0000256" key="3">
    <source>
        <dbReference type="ARBA" id="ARBA00022448"/>
    </source>
</evidence>
<evidence type="ECO:0000256" key="2">
    <source>
        <dbReference type="ARBA" id="ARBA00005417"/>
    </source>
</evidence>
<dbReference type="SUPFAM" id="SSF52540">
    <property type="entry name" value="P-loop containing nucleoside triphosphate hydrolases"/>
    <property type="match status" value="1"/>
</dbReference>
<dbReference type="SMART" id="SM00382">
    <property type="entry name" value="AAA"/>
    <property type="match status" value="1"/>
</dbReference>
<dbReference type="EMBL" id="JACIDV010000005">
    <property type="protein sequence ID" value="MBB3946122.1"/>
    <property type="molecule type" value="Genomic_DNA"/>
</dbReference>
<comment type="subcellular location">
    <subcellularLocation>
        <location evidence="1">Cell membrane</location>
        <topology evidence="1">Peripheral membrane protein</topology>
    </subcellularLocation>
</comment>
<keyword evidence="10" id="KW-0472">Membrane</keyword>
<keyword evidence="3" id="KW-0813">Transport</keyword>
<evidence type="ECO:0000256" key="5">
    <source>
        <dbReference type="ARBA" id="ARBA00022496"/>
    </source>
</evidence>
<reference evidence="12 13" key="1">
    <citation type="submission" date="2020-08" db="EMBL/GenBank/DDBJ databases">
        <title>Genomic Encyclopedia of Type Strains, Phase IV (KMG-IV): sequencing the most valuable type-strain genomes for metagenomic binning, comparative biology and taxonomic classification.</title>
        <authorList>
            <person name="Goeker M."/>
        </authorList>
    </citation>
    <scope>NUCLEOTIDE SEQUENCE [LARGE SCALE GENOMIC DNA]</scope>
    <source>
        <strain evidence="12 13">DSM 26438</strain>
    </source>
</reference>
<proteinExistence type="inferred from homology"/>
<accession>A0A7W6C5I2</accession>
<keyword evidence="5" id="KW-0410">Iron transport</keyword>
<dbReference type="InterPro" id="IPR003593">
    <property type="entry name" value="AAA+_ATPase"/>
</dbReference>
<dbReference type="RefSeq" id="WP_183895965.1">
    <property type="nucleotide sequence ID" value="NZ_JACIDV010000005.1"/>
</dbReference>
<name>A0A7W6C5I2_9HYPH</name>
<evidence type="ECO:0000259" key="11">
    <source>
        <dbReference type="PROSITE" id="PS50893"/>
    </source>
</evidence>
<dbReference type="Proteomes" id="UP000565286">
    <property type="component" value="Unassembled WGS sequence"/>
</dbReference>
<keyword evidence="13" id="KW-1185">Reference proteome</keyword>
<dbReference type="GO" id="GO:0016887">
    <property type="term" value="F:ATP hydrolysis activity"/>
    <property type="evidence" value="ECO:0007669"/>
    <property type="project" value="InterPro"/>
</dbReference>
<dbReference type="PANTHER" id="PTHR42771:SF2">
    <property type="entry name" value="IRON(3+)-HYDROXAMATE IMPORT ATP-BINDING PROTEIN FHUC"/>
    <property type="match status" value="1"/>
</dbReference>
<keyword evidence="6" id="KW-0547">Nucleotide-binding</keyword>
<dbReference type="AlphaFoldDB" id="A0A7W6C5I2"/>
<sequence>MPDVSKARKSPVLSLTDVSFSIEGRTLLHPLTLKLEAGKSIALIGHNGSGKSTLLKLIGRQQKQSGGSIHFEGKPLDDWSARDFARRLAYLPQRTPAAPGMLVRELVALGRYPWHGALGRFGASDQQKVDEAIELTGIAPFAERMVDSLSGGERQRVWLAMLVAQDASCLLLDEPISALDIGHQLEVLSLTHALCRKKGITVITVLHDVNMAARFCDEIVALRSGHLIACGTPQEIMTTDALARIYGVQMDILHQPSSGRLVALAQ</sequence>
<comment type="similarity">
    <text evidence="2">Belongs to the ABC transporter superfamily.</text>
</comment>
<dbReference type="PROSITE" id="PS50893">
    <property type="entry name" value="ABC_TRANSPORTER_2"/>
    <property type="match status" value="1"/>
</dbReference>
<evidence type="ECO:0000256" key="1">
    <source>
        <dbReference type="ARBA" id="ARBA00004202"/>
    </source>
</evidence>
<dbReference type="InterPro" id="IPR017871">
    <property type="entry name" value="ABC_transporter-like_CS"/>
</dbReference>
<protein>
    <submittedName>
        <fullName evidence="12">Iron complex transport system ATP-binding protein</fullName>
    </submittedName>
</protein>
<dbReference type="CDD" id="cd03214">
    <property type="entry name" value="ABC_Iron-Siderophores_B12_Hemin"/>
    <property type="match status" value="1"/>
</dbReference>
<dbReference type="Gene3D" id="3.40.50.300">
    <property type="entry name" value="P-loop containing nucleotide triphosphate hydrolases"/>
    <property type="match status" value="1"/>
</dbReference>
<keyword evidence="8" id="KW-0408">Iron</keyword>
<keyword evidence="4" id="KW-1003">Cell membrane</keyword>
<dbReference type="PROSITE" id="PS00211">
    <property type="entry name" value="ABC_TRANSPORTER_1"/>
    <property type="match status" value="1"/>
</dbReference>
<dbReference type="GO" id="GO:0006826">
    <property type="term" value="P:iron ion transport"/>
    <property type="evidence" value="ECO:0007669"/>
    <property type="project" value="UniProtKB-KW"/>
</dbReference>
<dbReference type="Pfam" id="PF00005">
    <property type="entry name" value="ABC_tran"/>
    <property type="match status" value="1"/>
</dbReference>
<dbReference type="InterPro" id="IPR003439">
    <property type="entry name" value="ABC_transporter-like_ATP-bd"/>
</dbReference>
<dbReference type="InterPro" id="IPR027417">
    <property type="entry name" value="P-loop_NTPase"/>
</dbReference>
<dbReference type="PANTHER" id="PTHR42771">
    <property type="entry name" value="IRON(3+)-HYDROXAMATE IMPORT ATP-BINDING PROTEIN FHUC"/>
    <property type="match status" value="1"/>
</dbReference>
<dbReference type="FunFam" id="3.40.50.300:FF:000134">
    <property type="entry name" value="Iron-enterobactin ABC transporter ATP-binding protein"/>
    <property type="match status" value="1"/>
</dbReference>
<evidence type="ECO:0000313" key="12">
    <source>
        <dbReference type="EMBL" id="MBB3946122.1"/>
    </source>
</evidence>
<gene>
    <name evidence="12" type="ORF">GGQ73_002068</name>
</gene>
<evidence type="ECO:0000256" key="6">
    <source>
        <dbReference type="ARBA" id="ARBA00022741"/>
    </source>
</evidence>
<evidence type="ECO:0000256" key="9">
    <source>
        <dbReference type="ARBA" id="ARBA00023065"/>
    </source>
</evidence>
<evidence type="ECO:0000313" key="13">
    <source>
        <dbReference type="Proteomes" id="UP000565286"/>
    </source>
</evidence>
<keyword evidence="9" id="KW-0406">Ion transport</keyword>
<dbReference type="GO" id="GO:0005524">
    <property type="term" value="F:ATP binding"/>
    <property type="evidence" value="ECO:0007669"/>
    <property type="project" value="UniProtKB-KW"/>
</dbReference>
<evidence type="ECO:0000256" key="7">
    <source>
        <dbReference type="ARBA" id="ARBA00022840"/>
    </source>
</evidence>
<comment type="caution">
    <text evidence="12">The sequence shown here is derived from an EMBL/GenBank/DDBJ whole genome shotgun (WGS) entry which is preliminary data.</text>
</comment>
<evidence type="ECO:0000256" key="4">
    <source>
        <dbReference type="ARBA" id="ARBA00022475"/>
    </source>
</evidence>
<organism evidence="12 13">
    <name type="scientific">Rhizobium skierniewicense</name>
    <dbReference type="NCBI Taxonomy" id="984260"/>
    <lineage>
        <taxon>Bacteria</taxon>
        <taxon>Pseudomonadati</taxon>
        <taxon>Pseudomonadota</taxon>
        <taxon>Alphaproteobacteria</taxon>
        <taxon>Hyphomicrobiales</taxon>
        <taxon>Rhizobiaceae</taxon>
        <taxon>Rhizobium/Agrobacterium group</taxon>
        <taxon>Rhizobium</taxon>
    </lineage>
</organism>
<dbReference type="InterPro" id="IPR051535">
    <property type="entry name" value="Siderophore_ABC-ATPase"/>
</dbReference>
<evidence type="ECO:0000256" key="8">
    <source>
        <dbReference type="ARBA" id="ARBA00023004"/>
    </source>
</evidence>
<dbReference type="GO" id="GO:0005886">
    <property type="term" value="C:plasma membrane"/>
    <property type="evidence" value="ECO:0007669"/>
    <property type="project" value="UniProtKB-SubCell"/>
</dbReference>